<dbReference type="InterPro" id="IPR027417">
    <property type="entry name" value="P-loop_NTPase"/>
</dbReference>
<dbReference type="SMART" id="SM00357">
    <property type="entry name" value="CSP"/>
    <property type="match status" value="1"/>
</dbReference>
<dbReference type="AlphaFoldDB" id="A0A444QGE0"/>
<dbReference type="GO" id="GO:0005524">
    <property type="term" value="F:ATP binding"/>
    <property type="evidence" value="ECO:0007669"/>
    <property type="project" value="UniProtKB-UniRule"/>
</dbReference>
<evidence type="ECO:0000256" key="4">
    <source>
        <dbReference type="ARBA" id="ARBA00022806"/>
    </source>
</evidence>
<feature type="compositionally biased region" description="Basic residues" evidence="12">
    <location>
        <begin position="247"/>
        <end position="256"/>
    </location>
</feature>
<dbReference type="GO" id="GO:0008186">
    <property type="term" value="F:ATP-dependent activity, acting on RNA"/>
    <property type="evidence" value="ECO:0007669"/>
    <property type="project" value="UniProtKB-UniRule"/>
</dbReference>
<dbReference type="PANTHER" id="PTHR46425:SF1">
    <property type="entry name" value="TRANSCRIPTION TERMINATION FACTOR RHO"/>
    <property type="match status" value="1"/>
</dbReference>
<dbReference type="InterPro" id="IPR000194">
    <property type="entry name" value="ATPase_F1/V1/A1_a/bsu_nucl-bd"/>
</dbReference>
<gene>
    <name evidence="9" type="primary">rho</name>
    <name evidence="14" type="ORF">ELQ92_05495</name>
</gene>
<dbReference type="Gene3D" id="3.40.50.300">
    <property type="entry name" value="P-loop containing nucleotide triphosphate hydrolases"/>
    <property type="match status" value="1"/>
</dbReference>
<keyword evidence="2 9" id="KW-0547">Nucleotide-binding</keyword>
<dbReference type="GO" id="GO:0004386">
    <property type="term" value="F:helicase activity"/>
    <property type="evidence" value="ECO:0007669"/>
    <property type="project" value="UniProtKB-UniRule"/>
</dbReference>
<dbReference type="InterPro" id="IPR012340">
    <property type="entry name" value="NA-bd_OB-fold"/>
</dbReference>
<feature type="binding site" evidence="9">
    <location>
        <begin position="547"/>
        <end position="552"/>
    </location>
    <ligand>
        <name>ATP</name>
        <dbReference type="ChEBI" id="CHEBI:30616"/>
    </ligand>
</feature>
<reference evidence="14 15" key="1">
    <citation type="submission" date="2018-12" db="EMBL/GenBank/DDBJ databases">
        <authorList>
            <person name="Li F."/>
        </authorList>
    </citation>
    <scope>NUCLEOTIDE SEQUENCE [LARGE SCALE GENOMIC DNA]</scope>
    <source>
        <strain evidence="14 15">8H24J-4-2</strain>
    </source>
</reference>
<dbReference type="Proteomes" id="UP000288603">
    <property type="component" value="Unassembled WGS sequence"/>
</dbReference>
<evidence type="ECO:0000256" key="10">
    <source>
        <dbReference type="NCBIfam" id="TIGR00767"/>
    </source>
</evidence>
<comment type="similarity">
    <text evidence="9 11">Belongs to the Rho family.</text>
</comment>
<dbReference type="PANTHER" id="PTHR46425">
    <property type="entry name" value="TRANSCRIPTION TERMINATION FACTOR RHO"/>
    <property type="match status" value="1"/>
</dbReference>
<dbReference type="CDD" id="cd01128">
    <property type="entry name" value="rho_factor_C"/>
    <property type="match status" value="1"/>
</dbReference>
<dbReference type="CDD" id="cd04459">
    <property type="entry name" value="Rho_CSD"/>
    <property type="match status" value="1"/>
</dbReference>
<organism evidence="14 15">
    <name type="scientific">Labedella populi</name>
    <dbReference type="NCBI Taxonomy" id="2498850"/>
    <lineage>
        <taxon>Bacteria</taxon>
        <taxon>Bacillati</taxon>
        <taxon>Actinomycetota</taxon>
        <taxon>Actinomycetes</taxon>
        <taxon>Micrococcales</taxon>
        <taxon>Microbacteriaceae</taxon>
        <taxon>Labedella</taxon>
    </lineage>
</organism>
<dbReference type="SMART" id="SM00382">
    <property type="entry name" value="AAA"/>
    <property type="match status" value="1"/>
</dbReference>
<dbReference type="SUPFAM" id="SSF50249">
    <property type="entry name" value="Nucleic acid-binding proteins"/>
    <property type="match status" value="1"/>
</dbReference>
<evidence type="ECO:0000313" key="14">
    <source>
        <dbReference type="EMBL" id="RWZ68653.1"/>
    </source>
</evidence>
<dbReference type="HAMAP" id="MF_01884">
    <property type="entry name" value="Rho"/>
    <property type="match status" value="1"/>
</dbReference>
<keyword evidence="8 9" id="KW-0804">Transcription</keyword>
<feature type="compositionally biased region" description="Basic residues" evidence="12">
    <location>
        <begin position="400"/>
        <end position="410"/>
    </location>
</feature>
<dbReference type="InterPro" id="IPR041703">
    <property type="entry name" value="Rho_factor_ATP-bd"/>
</dbReference>
<dbReference type="Gene3D" id="2.40.50.140">
    <property type="entry name" value="Nucleic acid-binding proteins"/>
    <property type="match status" value="1"/>
</dbReference>
<feature type="compositionally biased region" description="Low complexity" evidence="12">
    <location>
        <begin position="314"/>
        <end position="335"/>
    </location>
</feature>
<dbReference type="GO" id="GO:0006353">
    <property type="term" value="P:DNA-templated transcription termination"/>
    <property type="evidence" value="ECO:0007669"/>
    <property type="project" value="UniProtKB-UniRule"/>
</dbReference>
<comment type="caution">
    <text evidence="14">The sequence shown here is derived from an EMBL/GenBank/DDBJ whole genome shotgun (WGS) entry which is preliminary data.</text>
</comment>
<name>A0A444QGE0_9MICO</name>
<evidence type="ECO:0000256" key="1">
    <source>
        <dbReference type="ARBA" id="ARBA00022472"/>
    </source>
</evidence>
<dbReference type="InterPro" id="IPR011129">
    <property type="entry name" value="CSD"/>
</dbReference>
<dbReference type="SMART" id="SM00959">
    <property type="entry name" value="Rho_N"/>
    <property type="match status" value="1"/>
</dbReference>
<dbReference type="InterPro" id="IPR011113">
    <property type="entry name" value="Rho_RNA-bd"/>
</dbReference>
<keyword evidence="15" id="KW-1185">Reference proteome</keyword>
<dbReference type="RefSeq" id="WP_128497917.1">
    <property type="nucleotide sequence ID" value="NZ_RZNC01000001.1"/>
</dbReference>
<evidence type="ECO:0000256" key="11">
    <source>
        <dbReference type="PROSITE-ProRule" id="PRU01203"/>
    </source>
</evidence>
<feature type="binding site" evidence="9">
    <location>
        <begin position="559"/>
        <end position="564"/>
    </location>
    <ligand>
        <name>ATP</name>
        <dbReference type="ChEBI" id="CHEBI:30616"/>
    </ligand>
</feature>
<proteinExistence type="inferred from homology"/>
<keyword evidence="1 9" id="KW-0806">Transcription termination</keyword>
<dbReference type="Pfam" id="PF07497">
    <property type="entry name" value="Rho_RNA_bind"/>
    <property type="match status" value="1"/>
</dbReference>
<dbReference type="InterPro" id="IPR003593">
    <property type="entry name" value="AAA+_ATPase"/>
</dbReference>
<protein>
    <recommendedName>
        <fullName evidence="9 10">Transcription termination factor Rho</fullName>
        <ecNumber evidence="9 10">3.6.4.-</ecNumber>
    </recommendedName>
    <alternativeName>
        <fullName evidence="9">ATP-dependent helicase Rho</fullName>
    </alternativeName>
</protein>
<evidence type="ECO:0000256" key="3">
    <source>
        <dbReference type="ARBA" id="ARBA00022801"/>
    </source>
</evidence>
<accession>A0A444QGE0</accession>
<dbReference type="EC" id="3.6.4.-" evidence="9 10"/>
<dbReference type="NCBIfam" id="TIGR00767">
    <property type="entry name" value="rho"/>
    <property type="match status" value="1"/>
</dbReference>
<feature type="compositionally biased region" description="Low complexity" evidence="12">
    <location>
        <begin position="102"/>
        <end position="149"/>
    </location>
</feature>
<feature type="compositionally biased region" description="Polar residues" evidence="12">
    <location>
        <begin position="53"/>
        <end position="68"/>
    </location>
</feature>
<evidence type="ECO:0000256" key="6">
    <source>
        <dbReference type="ARBA" id="ARBA00022884"/>
    </source>
</evidence>
<feature type="region of interest" description="Disordered" evidence="12">
    <location>
        <begin position="53"/>
        <end position="420"/>
    </location>
</feature>
<dbReference type="NCBIfam" id="NF006886">
    <property type="entry name" value="PRK09376.1"/>
    <property type="match status" value="1"/>
</dbReference>
<evidence type="ECO:0000256" key="2">
    <source>
        <dbReference type="ARBA" id="ARBA00022741"/>
    </source>
</evidence>
<keyword evidence="7 9" id="KW-0805">Transcription regulation</keyword>
<comment type="function">
    <text evidence="9">Facilitates transcription termination by a mechanism that involves Rho binding to the nascent RNA, activation of Rho's RNA-dependent ATPase activity, and release of the mRNA from the DNA template.</text>
</comment>
<dbReference type="GO" id="GO:0003723">
    <property type="term" value="F:RNA binding"/>
    <property type="evidence" value="ECO:0007669"/>
    <property type="project" value="UniProtKB-UniRule"/>
</dbReference>
<evidence type="ECO:0000256" key="12">
    <source>
        <dbReference type="SAM" id="MobiDB-lite"/>
    </source>
</evidence>
<dbReference type="EMBL" id="RZNC01000001">
    <property type="protein sequence ID" value="RWZ68653.1"/>
    <property type="molecule type" value="Genomic_DNA"/>
</dbReference>
<evidence type="ECO:0000256" key="8">
    <source>
        <dbReference type="ARBA" id="ARBA00023163"/>
    </source>
</evidence>
<dbReference type="Pfam" id="PF00006">
    <property type="entry name" value="ATP-synt_ab"/>
    <property type="match status" value="1"/>
</dbReference>
<feature type="domain" description="Rho RNA-BD" evidence="13">
    <location>
        <begin position="427"/>
        <end position="504"/>
    </location>
</feature>
<dbReference type="Pfam" id="PF07498">
    <property type="entry name" value="Rho_N"/>
    <property type="match status" value="1"/>
</dbReference>
<evidence type="ECO:0000256" key="9">
    <source>
        <dbReference type="HAMAP-Rule" id="MF_01884"/>
    </source>
</evidence>
<feature type="compositionally biased region" description="Low complexity" evidence="12">
    <location>
        <begin position="190"/>
        <end position="239"/>
    </location>
</feature>
<evidence type="ECO:0000256" key="7">
    <source>
        <dbReference type="ARBA" id="ARBA00023015"/>
    </source>
</evidence>
<sequence length="815" mass="87197">MSDVSLRDRIADNSVAIGSLKVAELKQLAAEWGIADASKLRKGELVEAITAASKQLSSVDDSGDSTLDGTAVPSEASLAAAGVATEVDVDEANAPAGDAPEHSAAQAEAAPATVPAAAPVEAAPVDSAPAESAPAESAPAESAPATAPTGRRRGSRRATSEDVQRASVPAAGHVNADQPAQIPSTPTVQPADVVADAPAEAAPVESGSVEAAPAESASADSGEQNGSEQQGSEQNGSEQNGRERQNKRGNRRGRGRRNNDQDQQDQQDNQDQQDRADDSTEVEEQQPERGEQNEGDEQQPRQGRSRGRNRNRGGDQNAPAQNGNAQAGNGQNGAAQNGGRGQSNANAQAEQGRDQQNRDQQNRDQQGRDRAEKADAEQQGRDRNRTTAQQQQDDAEGRGRGRYRDRKRRGGAAGDDAEPEISEDDVLIPVAGILDVLDNYAFVRTTGYLPGTNDVYVSLGQVKKYNLRKGDAVVGAIRQPREGENNSRQKYNAIVKVDSVNGQPVDEAGTRVEFGKLTPLYPQERLRLETEQGKLTQRIIDLVAPIGKGQRGLIVAPPKAGKTIVLQQIANAISINNPEVHLMVVLVDERPEEVTDMQRTVKGEVIASTFDRPAEDHTTVAELAIERAKRLVELGHDVVVLLDSITRLGRAYNLAAPASGRILSGGVDASALYPPKRFFGAARNIENGGSLTILATALVETGSKMDEVIFEEFKGTGNSELRLSRQLADKRIFPAVDVNASSTRREEMLLSNDEVKITWKLRRALAGLDQQQALEVVLGKLKETTSNVEFLVQMQKSMPQPAANGHSHGHERDHR</sequence>
<keyword evidence="6 9" id="KW-0694">RNA-binding</keyword>
<evidence type="ECO:0000259" key="13">
    <source>
        <dbReference type="PROSITE" id="PS51856"/>
    </source>
</evidence>
<comment type="subunit">
    <text evidence="9">Homohexamer. The homohexamer assembles into an open ring structure.</text>
</comment>
<feature type="binding site" evidence="9">
    <location>
        <position position="590"/>
    </location>
    <ligand>
        <name>ATP</name>
        <dbReference type="ChEBI" id="CHEBI:30616"/>
    </ligand>
</feature>
<dbReference type="SUPFAM" id="SSF52540">
    <property type="entry name" value="P-loop containing nucleoside triphosphate hydrolases"/>
    <property type="match status" value="1"/>
</dbReference>
<keyword evidence="3 9" id="KW-0378">Hydrolase</keyword>
<dbReference type="InterPro" id="IPR004665">
    <property type="entry name" value="Term_rho"/>
</dbReference>
<comment type="caution">
    <text evidence="9">Lacks conserved residue(s) required for the propagation of feature annotation.</text>
</comment>
<keyword evidence="4 9" id="KW-0347">Helicase</keyword>
<dbReference type="GO" id="GO:0016787">
    <property type="term" value="F:hydrolase activity"/>
    <property type="evidence" value="ECO:0007669"/>
    <property type="project" value="UniProtKB-KW"/>
</dbReference>
<keyword evidence="5 9" id="KW-0067">ATP-binding</keyword>
<evidence type="ECO:0000313" key="15">
    <source>
        <dbReference type="Proteomes" id="UP000288603"/>
    </source>
</evidence>
<dbReference type="PROSITE" id="PS51856">
    <property type="entry name" value="RHO_RNA_BD"/>
    <property type="match status" value="1"/>
</dbReference>
<feature type="compositionally biased region" description="Basic and acidic residues" evidence="12">
    <location>
        <begin position="351"/>
        <end position="385"/>
    </location>
</feature>
<evidence type="ECO:0000256" key="5">
    <source>
        <dbReference type="ARBA" id="ARBA00022840"/>
    </source>
</evidence>
<dbReference type="OrthoDB" id="9805197at2"/>
<dbReference type="InterPro" id="IPR011112">
    <property type="entry name" value="Rho-like_N"/>
</dbReference>